<feature type="region of interest" description="Disordered" evidence="5">
    <location>
        <begin position="294"/>
        <end position="315"/>
    </location>
</feature>
<dbReference type="PANTHER" id="PTHR30346:SF0">
    <property type="entry name" value="HCA OPERON TRANSCRIPTIONAL ACTIVATOR HCAR"/>
    <property type="match status" value="1"/>
</dbReference>
<keyword evidence="4" id="KW-0804">Transcription</keyword>
<evidence type="ECO:0000256" key="2">
    <source>
        <dbReference type="ARBA" id="ARBA00023015"/>
    </source>
</evidence>
<evidence type="ECO:0000313" key="7">
    <source>
        <dbReference type="EMBL" id="MBB4984065.1"/>
    </source>
</evidence>
<gene>
    <name evidence="7" type="ORF">GGE06_005011</name>
</gene>
<evidence type="ECO:0000256" key="5">
    <source>
        <dbReference type="SAM" id="MobiDB-lite"/>
    </source>
</evidence>
<dbReference type="PROSITE" id="PS50931">
    <property type="entry name" value="HTH_LYSR"/>
    <property type="match status" value="1"/>
</dbReference>
<dbReference type="GO" id="GO:0032993">
    <property type="term" value="C:protein-DNA complex"/>
    <property type="evidence" value="ECO:0007669"/>
    <property type="project" value="TreeGrafter"/>
</dbReference>
<dbReference type="RefSeq" id="WP_184931743.1">
    <property type="nucleotide sequence ID" value="NZ_JACHJY010000007.1"/>
</dbReference>
<dbReference type="Proteomes" id="UP000582643">
    <property type="component" value="Unassembled WGS sequence"/>
</dbReference>
<protein>
    <submittedName>
        <fullName evidence="7">DNA-binding transcriptional LysR family regulator</fullName>
    </submittedName>
</protein>
<dbReference type="GO" id="GO:0003700">
    <property type="term" value="F:DNA-binding transcription factor activity"/>
    <property type="evidence" value="ECO:0007669"/>
    <property type="project" value="InterPro"/>
</dbReference>
<dbReference type="Pfam" id="PF00126">
    <property type="entry name" value="HTH_1"/>
    <property type="match status" value="1"/>
</dbReference>
<keyword evidence="8" id="KW-1185">Reference proteome</keyword>
<accession>A0A7W7XDD2</accession>
<evidence type="ECO:0000256" key="3">
    <source>
        <dbReference type="ARBA" id="ARBA00023125"/>
    </source>
</evidence>
<reference evidence="7 8" key="1">
    <citation type="submission" date="2020-08" db="EMBL/GenBank/DDBJ databases">
        <title>Genomic Encyclopedia of Type Strains, Phase III (KMG-III): the genomes of soil and plant-associated and newly described type strains.</title>
        <authorList>
            <person name="Whitman W."/>
        </authorList>
    </citation>
    <scope>NUCLEOTIDE SEQUENCE [LARGE SCALE GENOMIC DNA]</scope>
    <source>
        <strain evidence="7 8">SFB5A</strain>
    </source>
</reference>
<keyword evidence="3 7" id="KW-0238">DNA-binding</keyword>
<dbReference type="Pfam" id="PF03466">
    <property type="entry name" value="LysR_substrate"/>
    <property type="match status" value="1"/>
</dbReference>
<name>A0A7W7XDD2_9ACTN</name>
<feature type="domain" description="HTH lysR-type" evidence="6">
    <location>
        <begin position="1"/>
        <end position="59"/>
    </location>
</feature>
<evidence type="ECO:0000313" key="8">
    <source>
        <dbReference type="Proteomes" id="UP000582643"/>
    </source>
</evidence>
<dbReference type="EMBL" id="JACHJY010000007">
    <property type="protein sequence ID" value="MBB4984065.1"/>
    <property type="molecule type" value="Genomic_DNA"/>
</dbReference>
<dbReference type="InterPro" id="IPR036390">
    <property type="entry name" value="WH_DNA-bd_sf"/>
</dbReference>
<dbReference type="GO" id="GO:0003677">
    <property type="term" value="F:DNA binding"/>
    <property type="evidence" value="ECO:0007669"/>
    <property type="project" value="UniProtKB-KW"/>
</dbReference>
<keyword evidence="2" id="KW-0805">Transcription regulation</keyword>
<evidence type="ECO:0000256" key="4">
    <source>
        <dbReference type="ARBA" id="ARBA00023163"/>
    </source>
</evidence>
<comment type="similarity">
    <text evidence="1">Belongs to the LysR transcriptional regulatory family.</text>
</comment>
<evidence type="ECO:0000256" key="1">
    <source>
        <dbReference type="ARBA" id="ARBA00009437"/>
    </source>
</evidence>
<evidence type="ECO:0000259" key="6">
    <source>
        <dbReference type="PROSITE" id="PS50931"/>
    </source>
</evidence>
<dbReference type="SUPFAM" id="SSF46785">
    <property type="entry name" value="Winged helix' DNA-binding domain"/>
    <property type="match status" value="1"/>
</dbReference>
<dbReference type="Gene3D" id="3.40.190.10">
    <property type="entry name" value="Periplasmic binding protein-like II"/>
    <property type="match status" value="2"/>
</dbReference>
<dbReference type="InterPro" id="IPR005119">
    <property type="entry name" value="LysR_subst-bd"/>
</dbReference>
<dbReference type="Gene3D" id="1.10.10.10">
    <property type="entry name" value="Winged helix-like DNA-binding domain superfamily/Winged helix DNA-binding domain"/>
    <property type="match status" value="1"/>
</dbReference>
<dbReference type="InterPro" id="IPR036388">
    <property type="entry name" value="WH-like_DNA-bd_sf"/>
</dbReference>
<proteinExistence type="inferred from homology"/>
<sequence length="315" mass="33683">MLERYELEAFLTLAEELHFGRTAERLGVSTGRISQTVKKLERRFGTPLFARTSRSVRLTPVGQALYEDLLPAYRQMRAALERATAAGRGVHGRLRVGFGTPWGGELLTAAADALLASYPDCEITVREVPLDGGVRPLQEGTLDVQCATFPVHEPDLTTGPVVVTDARVLLLPAGHPLARRDALGPEDLAGLDLIAPGGAVPRYWTDHHYPRSTPSGAPVGRGPAAATWQEVLSHVTAGRGASPGAARGARYHPRPGIAYVPLHGVPPLAYGLVWPTAADSALLRAFVARVEGLSTGRPERPSDGRTPHARGDGHR</sequence>
<dbReference type="FunFam" id="1.10.10.10:FF:000001">
    <property type="entry name" value="LysR family transcriptional regulator"/>
    <property type="match status" value="1"/>
</dbReference>
<dbReference type="SUPFAM" id="SSF53850">
    <property type="entry name" value="Periplasmic binding protein-like II"/>
    <property type="match status" value="1"/>
</dbReference>
<feature type="compositionally biased region" description="Basic and acidic residues" evidence="5">
    <location>
        <begin position="297"/>
        <end position="315"/>
    </location>
</feature>
<dbReference type="AlphaFoldDB" id="A0A7W7XDD2"/>
<comment type="caution">
    <text evidence="7">The sequence shown here is derived from an EMBL/GenBank/DDBJ whole genome shotgun (WGS) entry which is preliminary data.</text>
</comment>
<dbReference type="InterPro" id="IPR000847">
    <property type="entry name" value="LysR_HTH_N"/>
</dbReference>
<dbReference type="PANTHER" id="PTHR30346">
    <property type="entry name" value="TRANSCRIPTIONAL DUAL REGULATOR HCAR-RELATED"/>
    <property type="match status" value="1"/>
</dbReference>
<organism evidence="7 8">
    <name type="scientific">Streptomyces nymphaeiformis</name>
    <dbReference type="NCBI Taxonomy" id="2663842"/>
    <lineage>
        <taxon>Bacteria</taxon>
        <taxon>Bacillati</taxon>
        <taxon>Actinomycetota</taxon>
        <taxon>Actinomycetes</taxon>
        <taxon>Kitasatosporales</taxon>
        <taxon>Streptomycetaceae</taxon>
        <taxon>Streptomyces</taxon>
    </lineage>
</organism>